<keyword evidence="2" id="KW-0732">Signal</keyword>
<dbReference type="AlphaFoldDB" id="A0AAD9JVM6"/>
<dbReference type="EMBL" id="JAODUO010001746">
    <property type="protein sequence ID" value="KAK2159090.1"/>
    <property type="molecule type" value="Genomic_DNA"/>
</dbReference>
<organism evidence="3 4">
    <name type="scientific">Ridgeia piscesae</name>
    <name type="common">Tubeworm</name>
    <dbReference type="NCBI Taxonomy" id="27915"/>
    <lineage>
        <taxon>Eukaryota</taxon>
        <taxon>Metazoa</taxon>
        <taxon>Spiralia</taxon>
        <taxon>Lophotrochozoa</taxon>
        <taxon>Annelida</taxon>
        <taxon>Polychaeta</taxon>
        <taxon>Sedentaria</taxon>
        <taxon>Canalipalpata</taxon>
        <taxon>Sabellida</taxon>
        <taxon>Siboglinidae</taxon>
        <taxon>Ridgeia</taxon>
    </lineage>
</organism>
<accession>A0AAD9JVM6</accession>
<evidence type="ECO:0000313" key="3">
    <source>
        <dbReference type="EMBL" id="KAK2159090.1"/>
    </source>
</evidence>
<gene>
    <name evidence="3" type="ORF">NP493_1750g00016</name>
</gene>
<reference evidence="3" key="1">
    <citation type="journal article" date="2023" name="Mol. Biol. Evol.">
        <title>Third-Generation Sequencing Reveals the Adaptive Role of the Epigenome in Three Deep-Sea Polychaetes.</title>
        <authorList>
            <person name="Perez M."/>
            <person name="Aroh O."/>
            <person name="Sun Y."/>
            <person name="Lan Y."/>
            <person name="Juniper S.K."/>
            <person name="Young C.R."/>
            <person name="Angers B."/>
            <person name="Qian P.Y."/>
        </authorList>
    </citation>
    <scope>NUCLEOTIDE SEQUENCE</scope>
    <source>
        <strain evidence="3">R07B-5</strain>
    </source>
</reference>
<name>A0AAD9JVM6_RIDPI</name>
<protein>
    <submittedName>
        <fullName evidence="3">Uncharacterized protein</fullName>
    </submittedName>
</protein>
<dbReference type="Proteomes" id="UP001209878">
    <property type="component" value="Unassembled WGS sequence"/>
</dbReference>
<comment type="caution">
    <text evidence="3">The sequence shown here is derived from an EMBL/GenBank/DDBJ whole genome shotgun (WGS) entry which is preliminary data.</text>
</comment>
<feature type="chain" id="PRO_5042148455" evidence="2">
    <location>
        <begin position="20"/>
        <end position="1066"/>
    </location>
</feature>
<evidence type="ECO:0000313" key="4">
    <source>
        <dbReference type="Proteomes" id="UP001209878"/>
    </source>
</evidence>
<sequence length="1066" mass="120804">MKIWLTSLQLLLVVWTTVADRDVLLVDRDDSLGSLNNKADAFDTSDGRSGDPGTEQTKMPWQVAEELVDAIKEFGNISYGPAAIYRDDLSSDYVAYWLVEFNSSQFVVTSSGPNTGDYLVSSQGPLPSPITQLDTTAEGYGKECVKYLMMTPSGEMMCRDKTGKIVATTIEDLLLPVDNTGDDTNFEYAHAYLDKHIAKLANQWKARATEEAKKSIWGRKQVMASTKSNTMSDFTEEYVRPGGVIRVLVEEDTVSVKVKYQSEYDTQTAEEVAQVQKALCQMISSCEVDDDGSIDLTQKKSVLHLSYIELEISQDIAPAFKSRQSVDFELRVKQASGAITVRHYSLDTTKHRQKRFKEYKSYSSWTTKSIPNESYFPNYWQHKTAGNCYVGCGPVAWAMVFGYYDRRSHNMASSYGTGSEGLYRCGSDGSSGTTGCTAPSSSSSDVSRMKKYLEKIAKTLGTWCVFTNGATPAYKMDNIKAFFQARQSSGTPTVQQTNNIWNLFARDKTASKTRQWIRSGWPVVVGTTEGSAFRWHFPVATKYRYRTYKYRSCFKFFGKRCRRWKSSTQYQMYTHQGWQSTQTKRLPGVEPRSATVANHATRHDGGGIRQRVLKYLMMTPSGEMMCRDKTGKIVATTIEDLLLPVDNTGDDTNFEYAHAYLDKHIAKLANQWKARATEEAKKSIWGRKQVMASTKSNRMSDFTEEYIRPGGVIRVLVEEDTVSVKVKYQSEYDTQTAEEVAQVQKALCQMISSCEVDDDGSIDLTQKKSVLHLSYIELEISQDIAPAFKSRQSVDFELRVKQASGAITVRHYSLDTTKHRQKRFKEYKSYSSWTTKSIPNESYFPNYWQHKTAGNCYVGCGPVAWAMVFGYYDRRSHNMASSYGTGSEGLYRCGSDGSSGTTGCTAPSSSSSDVSRMKKYLEKIAKTLGTWCVFTNGATPAYKMDNIKAFFQARQLSGTPTVQQTNNIWNLFARDKTASKTRQWIRSGWPVVVGTTEGSAFRWHFPVATKYRYRTYKYRSCFKFFGKRCRRWKSSTQYQMYTHQGWQSTQTKWRAMDLHYAAIASY</sequence>
<evidence type="ECO:0000256" key="2">
    <source>
        <dbReference type="SAM" id="SignalP"/>
    </source>
</evidence>
<proteinExistence type="predicted"/>
<feature type="region of interest" description="Disordered" evidence="1">
    <location>
        <begin position="37"/>
        <end position="58"/>
    </location>
</feature>
<feature type="signal peptide" evidence="2">
    <location>
        <begin position="1"/>
        <end position="19"/>
    </location>
</feature>
<evidence type="ECO:0000256" key="1">
    <source>
        <dbReference type="SAM" id="MobiDB-lite"/>
    </source>
</evidence>
<keyword evidence="4" id="KW-1185">Reference proteome</keyword>